<evidence type="ECO:0000259" key="2">
    <source>
        <dbReference type="Pfam" id="PF08543"/>
    </source>
</evidence>
<evidence type="ECO:0000313" key="4">
    <source>
        <dbReference type="Proteomes" id="UP001195483"/>
    </source>
</evidence>
<feature type="domain" description="Transglycosylase SLT" evidence="1">
    <location>
        <begin position="266"/>
        <end position="368"/>
    </location>
</feature>
<dbReference type="Gene3D" id="1.10.530.10">
    <property type="match status" value="1"/>
</dbReference>
<keyword evidence="4" id="KW-1185">Reference proteome</keyword>
<gene>
    <name evidence="3" type="ORF">CHS0354_000771</name>
</gene>
<reference evidence="3" key="2">
    <citation type="journal article" date="2021" name="Genome Biol. Evol.">
        <title>Developing a high-quality reference genome for a parasitic bivalve with doubly uniparental inheritance (Bivalvia: Unionida).</title>
        <authorList>
            <person name="Smith C.H."/>
        </authorList>
    </citation>
    <scope>NUCLEOTIDE SEQUENCE</scope>
    <source>
        <strain evidence="3">CHS0354</strain>
        <tissue evidence="3">Mantle</tissue>
    </source>
</reference>
<dbReference type="Pfam" id="PF01464">
    <property type="entry name" value="SLT"/>
    <property type="match status" value="1"/>
</dbReference>
<dbReference type="Gene3D" id="3.40.1190.20">
    <property type="match status" value="1"/>
</dbReference>
<dbReference type="PANTHER" id="PTHR20858">
    <property type="entry name" value="PHOSPHOMETHYLPYRIMIDINE KINASE"/>
    <property type="match status" value="1"/>
</dbReference>
<organism evidence="3 4">
    <name type="scientific">Potamilus streckersoni</name>
    <dbReference type="NCBI Taxonomy" id="2493646"/>
    <lineage>
        <taxon>Eukaryota</taxon>
        <taxon>Metazoa</taxon>
        <taxon>Spiralia</taxon>
        <taxon>Lophotrochozoa</taxon>
        <taxon>Mollusca</taxon>
        <taxon>Bivalvia</taxon>
        <taxon>Autobranchia</taxon>
        <taxon>Heteroconchia</taxon>
        <taxon>Palaeoheterodonta</taxon>
        <taxon>Unionida</taxon>
        <taxon>Unionoidea</taxon>
        <taxon>Unionidae</taxon>
        <taxon>Ambleminae</taxon>
        <taxon>Lampsilini</taxon>
        <taxon>Potamilus</taxon>
    </lineage>
</organism>
<dbReference type="AlphaFoldDB" id="A0AAE0T868"/>
<dbReference type="Proteomes" id="UP001195483">
    <property type="component" value="Unassembled WGS sequence"/>
</dbReference>
<proteinExistence type="predicted"/>
<dbReference type="GO" id="GO:0008972">
    <property type="term" value="F:phosphomethylpyrimidine kinase activity"/>
    <property type="evidence" value="ECO:0007669"/>
    <property type="project" value="InterPro"/>
</dbReference>
<dbReference type="CDD" id="cd01169">
    <property type="entry name" value="HMPP_kinase"/>
    <property type="match status" value="1"/>
</dbReference>
<comment type="caution">
    <text evidence="3">The sequence shown here is derived from an EMBL/GenBank/DDBJ whole genome shotgun (WGS) entry which is preliminary data.</text>
</comment>
<dbReference type="GO" id="GO:0005829">
    <property type="term" value="C:cytosol"/>
    <property type="evidence" value="ECO:0007669"/>
    <property type="project" value="TreeGrafter"/>
</dbReference>
<reference evidence="3" key="3">
    <citation type="submission" date="2023-05" db="EMBL/GenBank/DDBJ databases">
        <authorList>
            <person name="Smith C.H."/>
        </authorList>
    </citation>
    <scope>NUCLEOTIDE SEQUENCE</scope>
    <source>
        <strain evidence="3">CHS0354</strain>
        <tissue evidence="3">Mantle</tissue>
    </source>
</reference>
<name>A0AAE0T868_9BIVA</name>
<dbReference type="SUPFAM" id="SSF53613">
    <property type="entry name" value="Ribokinase-like"/>
    <property type="match status" value="1"/>
</dbReference>
<dbReference type="InterPro" id="IPR029056">
    <property type="entry name" value="Ribokinase-like"/>
</dbReference>
<dbReference type="InterPro" id="IPR004399">
    <property type="entry name" value="HMP/HMP-P_kinase_dom"/>
</dbReference>
<dbReference type="GO" id="GO:0008902">
    <property type="term" value="F:hydroxymethylpyrimidine kinase activity"/>
    <property type="evidence" value="ECO:0007669"/>
    <property type="project" value="TreeGrafter"/>
</dbReference>
<dbReference type="PANTHER" id="PTHR20858:SF17">
    <property type="entry name" value="HYDROXYMETHYLPYRIMIDINE_PHOSPHOMETHYLPYRIMIDINE KINASE THI20-RELATED"/>
    <property type="match status" value="1"/>
</dbReference>
<dbReference type="Pfam" id="PF08543">
    <property type="entry name" value="Phos_pyr_kin"/>
    <property type="match status" value="1"/>
</dbReference>
<evidence type="ECO:0000313" key="3">
    <source>
        <dbReference type="EMBL" id="KAK3605104.1"/>
    </source>
</evidence>
<protein>
    <submittedName>
        <fullName evidence="3">Uncharacterized protein</fullName>
    </submittedName>
</protein>
<dbReference type="CDD" id="cd16894">
    <property type="entry name" value="MltD-like"/>
    <property type="match status" value="1"/>
</dbReference>
<dbReference type="EMBL" id="JAEAOA010000085">
    <property type="protein sequence ID" value="KAK3605104.1"/>
    <property type="molecule type" value="Genomic_DNA"/>
</dbReference>
<accession>A0AAE0T868</accession>
<feature type="domain" description="Pyridoxamine kinase/Phosphomethylpyrimidine kinase" evidence="2">
    <location>
        <begin position="25"/>
        <end position="215"/>
    </location>
</feature>
<sequence>MRSLGTEKFTTARKQINVLTIGGSDTSGGSGVQADLRAITALGCHGLSVVTAVTAQNSSGIAHIESMSEESLKHQLECVKEMAPLAIKIGMLYSNPIIDIVGHFISTQSVPIILDTPMQPTLGGLSLLKNDALTKLKQLVPLVTMITPNIPEAEILLGRPIHDNEHYKKEAVWELIKKGSRYVLLKDGHSENTSHSVDYFCDGSTIHALSSPRIKLLNNDIYFCGERVPLSELEVFEAFERDFLMNVNDRTQMTMFIKRAGRFFPFIEGELKKAGLPDDLKYLMVAESGMLDVVSQAGAAGFWQIMVKTGRHYGLEVNKVIDERYHLLRSTQVAIQYLKDAFSQFKSWCLTAAAYNMGIDGMSIMLKNQAKNNYFELWLNRETIRYVYRITAIKEIMQNKEKYGYGDVIPYKPLYLTLISVSQKIPDLVAWASNNGYSYKDIKYLNTWIKKDYLPAPTNSIKQYMIFLPANGKLVSTK</sequence>
<dbReference type="InterPro" id="IPR013749">
    <property type="entry name" value="PM/HMP-P_kinase-1"/>
</dbReference>
<dbReference type="InterPro" id="IPR008258">
    <property type="entry name" value="Transglycosylase_SLT_dom_1"/>
</dbReference>
<dbReference type="GO" id="GO:0009228">
    <property type="term" value="P:thiamine biosynthetic process"/>
    <property type="evidence" value="ECO:0007669"/>
    <property type="project" value="InterPro"/>
</dbReference>
<evidence type="ECO:0000259" key="1">
    <source>
        <dbReference type="Pfam" id="PF01464"/>
    </source>
</evidence>
<reference evidence="3" key="1">
    <citation type="journal article" date="2021" name="Genome Biol. Evol.">
        <title>A High-Quality Reference Genome for a Parasitic Bivalve with Doubly Uniparental Inheritance (Bivalvia: Unionida).</title>
        <authorList>
            <person name="Smith C.H."/>
        </authorList>
    </citation>
    <scope>NUCLEOTIDE SEQUENCE</scope>
    <source>
        <strain evidence="3">CHS0354</strain>
    </source>
</reference>
<dbReference type="InterPro" id="IPR023346">
    <property type="entry name" value="Lysozyme-like_dom_sf"/>
</dbReference>
<dbReference type="SUPFAM" id="SSF53955">
    <property type="entry name" value="Lysozyme-like"/>
    <property type="match status" value="1"/>
</dbReference>